<evidence type="ECO:0000313" key="1">
    <source>
        <dbReference type="EMBL" id="MCR6544960.1"/>
    </source>
</evidence>
<dbReference type="RefSeq" id="WP_089608585.1">
    <property type="nucleotide sequence ID" value="NZ_CP022121.1"/>
</dbReference>
<dbReference type="InterPro" id="IPR036291">
    <property type="entry name" value="NAD(P)-bd_dom_sf"/>
</dbReference>
<dbReference type="InterPro" id="IPR023401">
    <property type="entry name" value="ODC_N"/>
</dbReference>
<dbReference type="EMBL" id="JANPWE010000002">
    <property type="protein sequence ID" value="MCR6544960.1"/>
    <property type="molecule type" value="Genomic_DNA"/>
</dbReference>
<name>A0ABT1Y499_9FIRM</name>
<gene>
    <name evidence="1" type="ORF">NVS47_05405</name>
</gene>
<dbReference type="PANTHER" id="PTHR13812">
    <property type="entry name" value="KETIMINE REDUCTASE MU-CRYSTALLIN"/>
    <property type="match status" value="1"/>
</dbReference>
<organism evidence="1 2">
    <name type="scientific">Dehalobacterium formicoaceticum</name>
    <dbReference type="NCBI Taxonomy" id="51515"/>
    <lineage>
        <taxon>Bacteria</taxon>
        <taxon>Bacillati</taxon>
        <taxon>Bacillota</taxon>
        <taxon>Clostridia</taxon>
        <taxon>Eubacteriales</taxon>
        <taxon>Peptococcaceae</taxon>
        <taxon>Dehalobacterium</taxon>
    </lineage>
</organism>
<keyword evidence="2" id="KW-1185">Reference proteome</keyword>
<dbReference type="SUPFAM" id="SSF51735">
    <property type="entry name" value="NAD(P)-binding Rossmann-fold domains"/>
    <property type="match status" value="1"/>
</dbReference>
<dbReference type="PIRSF" id="PIRSF001439">
    <property type="entry name" value="CryM"/>
    <property type="match status" value="1"/>
</dbReference>
<dbReference type="Gene3D" id="3.40.50.720">
    <property type="entry name" value="NAD(P)-binding Rossmann-like Domain"/>
    <property type="match status" value="1"/>
</dbReference>
<evidence type="ECO:0000313" key="2">
    <source>
        <dbReference type="Proteomes" id="UP001524944"/>
    </source>
</evidence>
<dbReference type="InterPro" id="IPR003462">
    <property type="entry name" value="ODC_Mu_crystall"/>
</dbReference>
<sequence>MIFLNEKEIKSAVTLKEMMDTIEEAFDTFRSGEFYMPERINVEHKNKNMLYMPCFTKDMIGTKILSLFPENQEKKLPLIYGLMMLNDYETGHPLAILDAQTLTALRTGAVGGVGMRHFAYPDSERVGVVGCGVQGFHQILYACDLRPIKHIYLFDAFNKDLADYIKRLNQALAPKNPEITICNDTVELLNKSQIVITTSPATEPVLPNRPELLEGKCFIAVGSWKPNMRELPDAIWQVVDQVYTELPYACEESGDLSQPLADGILTMDRVKYMGDYLAKKSAGETIQLGKTRYFKSVGMGLFDLTTADLIYKKALTKGIGQKINL</sequence>
<reference evidence="1 2" key="1">
    <citation type="submission" date="2022-08" db="EMBL/GenBank/DDBJ databases">
        <title>Proteogenomics of the novel Dehalobacterium formicoaceticum strain EZ94 highlights a key role of methyltransferases during anaerobic dichloromethane degradation.</title>
        <authorList>
            <person name="Wasmund K."/>
        </authorList>
    </citation>
    <scope>NUCLEOTIDE SEQUENCE [LARGE SCALE GENOMIC DNA]</scope>
    <source>
        <strain evidence="1 2">EZ94</strain>
    </source>
</reference>
<proteinExistence type="predicted"/>
<dbReference type="Gene3D" id="3.30.1780.10">
    <property type="entry name" value="ornithine cyclodeaminase, domain 1"/>
    <property type="match status" value="1"/>
</dbReference>
<dbReference type="Proteomes" id="UP001524944">
    <property type="component" value="Unassembled WGS sequence"/>
</dbReference>
<comment type="caution">
    <text evidence="1">The sequence shown here is derived from an EMBL/GenBank/DDBJ whole genome shotgun (WGS) entry which is preliminary data.</text>
</comment>
<protein>
    <submittedName>
        <fullName evidence="1">Ornithine cyclodeaminase family protein</fullName>
    </submittedName>
</protein>
<dbReference type="Pfam" id="PF02423">
    <property type="entry name" value="OCD_Mu_crystall"/>
    <property type="match status" value="1"/>
</dbReference>
<dbReference type="PANTHER" id="PTHR13812:SF19">
    <property type="entry name" value="KETIMINE REDUCTASE MU-CRYSTALLIN"/>
    <property type="match status" value="1"/>
</dbReference>
<accession>A0ABT1Y499</accession>